<evidence type="ECO:0000313" key="2">
    <source>
        <dbReference type="EMBL" id="ELR20937.1"/>
    </source>
</evidence>
<dbReference type="InterPro" id="IPR003784">
    <property type="entry name" value="BioY"/>
</dbReference>
<feature type="transmembrane region" description="Helical" evidence="1">
    <location>
        <begin position="214"/>
        <end position="236"/>
    </location>
</feature>
<dbReference type="Pfam" id="PF02632">
    <property type="entry name" value="BioY"/>
    <property type="match status" value="1"/>
</dbReference>
<keyword evidence="1" id="KW-1133">Transmembrane helix</keyword>
<dbReference type="GeneID" id="14921810"/>
<dbReference type="STRING" id="1257118.L8H6R5"/>
<organism evidence="2 3">
    <name type="scientific">Acanthamoeba castellanii (strain ATCC 30010 / Neff)</name>
    <dbReference type="NCBI Taxonomy" id="1257118"/>
    <lineage>
        <taxon>Eukaryota</taxon>
        <taxon>Amoebozoa</taxon>
        <taxon>Discosea</taxon>
        <taxon>Longamoebia</taxon>
        <taxon>Centramoebida</taxon>
        <taxon>Acanthamoebidae</taxon>
        <taxon>Acanthamoeba</taxon>
    </lineage>
</organism>
<dbReference type="Gene3D" id="1.10.1760.20">
    <property type="match status" value="1"/>
</dbReference>
<dbReference type="AlphaFoldDB" id="L8H6R5"/>
<feature type="transmembrane region" description="Helical" evidence="1">
    <location>
        <begin position="283"/>
        <end position="306"/>
    </location>
</feature>
<feature type="transmembrane region" description="Helical" evidence="1">
    <location>
        <begin position="134"/>
        <end position="158"/>
    </location>
</feature>
<keyword evidence="3" id="KW-1185">Reference proteome</keyword>
<feature type="transmembrane region" description="Helical" evidence="1">
    <location>
        <begin position="170"/>
        <end position="194"/>
    </location>
</feature>
<sequence length="355" mass="39425">MDRVLFTVEEESAEAELDVERTPRGLARRRIFVQTLDGQRVPVEVDGHEAVEDIPMKVFEKEPFLQRFAGGTEGVVQGPRAGPKLVDPRTGHTLERDHQVTAYGLEQDTTLNLVLQRYPTYADWLQYKTKLPRFVFVFLAALVGSMVLAACAQVSFLPPWSDEVPVTGQTFGVLFTAVLLGKTIGVLATVLYLVEGVALGLPFFSSSAHGWASLLGPTGGYLEGFILAAWVVGYLVENHGWDRRLITACLAMIIGDLSIYVVGIPWLAHFIGWSDGIWESGFYPFLAGDAFKILLATLLLPIGWALRAYRYNRTHSSALPIHFRSVGTFFREQFTIPEVGVALARVQDKVRAWRA</sequence>
<name>L8H6R5_ACACF</name>
<reference evidence="2 3" key="1">
    <citation type="journal article" date="2013" name="Genome Biol.">
        <title>Genome of Acanthamoeba castellanii highlights extensive lateral gene transfer and early evolution of tyrosine kinase signaling.</title>
        <authorList>
            <person name="Clarke M."/>
            <person name="Lohan A.J."/>
            <person name="Liu B."/>
            <person name="Lagkouvardos I."/>
            <person name="Roy S."/>
            <person name="Zafar N."/>
            <person name="Bertelli C."/>
            <person name="Schilde C."/>
            <person name="Kianianmomeni A."/>
            <person name="Burglin T.R."/>
            <person name="Frech C."/>
            <person name="Turcotte B."/>
            <person name="Kopec K.O."/>
            <person name="Synnott J.M."/>
            <person name="Choo C."/>
            <person name="Paponov I."/>
            <person name="Finkler A."/>
            <person name="Soon Heng Tan C."/>
            <person name="Hutchins A.P."/>
            <person name="Weinmeier T."/>
            <person name="Rattei T."/>
            <person name="Chu J.S."/>
            <person name="Gimenez G."/>
            <person name="Irimia M."/>
            <person name="Rigden D.J."/>
            <person name="Fitzpatrick D.A."/>
            <person name="Lorenzo-Morales J."/>
            <person name="Bateman A."/>
            <person name="Chiu C.H."/>
            <person name="Tang P."/>
            <person name="Hegemann P."/>
            <person name="Fromm H."/>
            <person name="Raoult D."/>
            <person name="Greub G."/>
            <person name="Miranda-Saavedra D."/>
            <person name="Chen N."/>
            <person name="Nash P."/>
            <person name="Ginger M.L."/>
            <person name="Horn M."/>
            <person name="Schaap P."/>
            <person name="Caler L."/>
            <person name="Loftus B."/>
        </authorList>
    </citation>
    <scope>NUCLEOTIDE SEQUENCE [LARGE SCALE GENOMIC DNA]</scope>
    <source>
        <strain evidence="2 3">Neff</strain>
    </source>
</reference>
<proteinExistence type="predicted"/>
<dbReference type="PANTHER" id="PTHR34295">
    <property type="entry name" value="BIOTIN TRANSPORTER BIOY"/>
    <property type="match status" value="1"/>
</dbReference>
<dbReference type="RefSeq" id="XP_004344680.1">
    <property type="nucleotide sequence ID" value="XM_004344630.1"/>
</dbReference>
<dbReference type="KEGG" id="acan:ACA1_279090"/>
<keyword evidence="1" id="KW-0472">Membrane</keyword>
<dbReference type="PANTHER" id="PTHR34295:SF1">
    <property type="entry name" value="BIOTIN TRANSPORTER BIOY"/>
    <property type="match status" value="1"/>
</dbReference>
<keyword evidence="1" id="KW-0812">Transmembrane</keyword>
<dbReference type="VEuPathDB" id="AmoebaDB:ACA1_279090"/>
<dbReference type="Gene3D" id="3.10.20.90">
    <property type="entry name" value="Phosphatidylinositol 3-kinase Catalytic Subunit, Chain A, domain 1"/>
    <property type="match status" value="1"/>
</dbReference>
<dbReference type="EMBL" id="KB007908">
    <property type="protein sequence ID" value="ELR20937.1"/>
    <property type="molecule type" value="Genomic_DNA"/>
</dbReference>
<dbReference type="GO" id="GO:0015225">
    <property type="term" value="F:biotin transmembrane transporter activity"/>
    <property type="evidence" value="ECO:0007669"/>
    <property type="project" value="InterPro"/>
</dbReference>
<accession>L8H6R5</accession>
<protein>
    <submittedName>
        <fullName evidence="2">BioY protein, putative</fullName>
    </submittedName>
</protein>
<feature type="transmembrane region" description="Helical" evidence="1">
    <location>
        <begin position="248"/>
        <end position="271"/>
    </location>
</feature>
<dbReference type="GO" id="GO:0005886">
    <property type="term" value="C:plasma membrane"/>
    <property type="evidence" value="ECO:0007669"/>
    <property type="project" value="InterPro"/>
</dbReference>
<evidence type="ECO:0000313" key="3">
    <source>
        <dbReference type="Proteomes" id="UP000011083"/>
    </source>
</evidence>
<dbReference type="OrthoDB" id="2106225at2759"/>
<dbReference type="Proteomes" id="UP000011083">
    <property type="component" value="Unassembled WGS sequence"/>
</dbReference>
<gene>
    <name evidence="2" type="ORF">ACA1_279090</name>
</gene>
<evidence type="ECO:0000256" key="1">
    <source>
        <dbReference type="SAM" id="Phobius"/>
    </source>
</evidence>